<dbReference type="Pfam" id="PF09581">
    <property type="entry name" value="Spore_III_AF"/>
    <property type="match status" value="1"/>
</dbReference>
<evidence type="ECO:0000313" key="3">
    <source>
        <dbReference type="Proteomes" id="UP000622860"/>
    </source>
</evidence>
<keyword evidence="3" id="KW-1185">Reference proteome</keyword>
<feature type="transmembrane region" description="Helical" evidence="1">
    <location>
        <begin position="36"/>
        <end position="54"/>
    </location>
</feature>
<dbReference type="AlphaFoldDB" id="A0A917H0F5"/>
<dbReference type="InterPro" id="IPR014245">
    <property type="entry name" value="Spore_III_AF"/>
</dbReference>
<dbReference type="RefSeq" id="WP_188453688.1">
    <property type="nucleotide sequence ID" value="NZ_BMFR01000001.1"/>
</dbReference>
<accession>A0A917H0F5</accession>
<dbReference type="Proteomes" id="UP000622860">
    <property type="component" value="Unassembled WGS sequence"/>
</dbReference>
<proteinExistence type="predicted"/>
<evidence type="ECO:0000256" key="1">
    <source>
        <dbReference type="SAM" id="Phobius"/>
    </source>
</evidence>
<feature type="transmembrane region" description="Helical" evidence="1">
    <location>
        <begin position="6"/>
        <end position="24"/>
    </location>
</feature>
<keyword evidence="1" id="KW-0812">Transmembrane</keyword>
<reference evidence="2" key="2">
    <citation type="submission" date="2020-09" db="EMBL/GenBank/DDBJ databases">
        <authorList>
            <person name="Sun Q."/>
            <person name="Zhou Y."/>
        </authorList>
    </citation>
    <scope>NUCLEOTIDE SEQUENCE</scope>
    <source>
        <strain evidence="2">CGMCC 1.12754</strain>
    </source>
</reference>
<keyword evidence="1" id="KW-0472">Membrane</keyword>
<dbReference type="NCBIfam" id="TIGR02896">
    <property type="entry name" value="spore_III_AF"/>
    <property type="match status" value="1"/>
</dbReference>
<organism evidence="2 3">
    <name type="scientific">Virgibacillus oceani</name>
    <dbReference type="NCBI Taxonomy" id="1479511"/>
    <lineage>
        <taxon>Bacteria</taxon>
        <taxon>Bacillati</taxon>
        <taxon>Bacillota</taxon>
        <taxon>Bacilli</taxon>
        <taxon>Bacillales</taxon>
        <taxon>Bacillaceae</taxon>
        <taxon>Virgibacillus</taxon>
    </lineage>
</organism>
<reference evidence="2" key="1">
    <citation type="journal article" date="2014" name="Int. J. Syst. Evol. Microbiol.">
        <title>Complete genome sequence of Corynebacterium casei LMG S-19264T (=DSM 44701T), isolated from a smear-ripened cheese.</title>
        <authorList>
            <consortium name="US DOE Joint Genome Institute (JGI-PGF)"/>
            <person name="Walter F."/>
            <person name="Albersmeier A."/>
            <person name="Kalinowski J."/>
            <person name="Ruckert C."/>
        </authorList>
    </citation>
    <scope>NUCLEOTIDE SEQUENCE</scope>
    <source>
        <strain evidence="2">CGMCC 1.12754</strain>
    </source>
</reference>
<protein>
    <submittedName>
        <fullName evidence="2">Stage III sporulation protein AF</fullName>
    </submittedName>
</protein>
<dbReference type="EMBL" id="BMFR01000001">
    <property type="protein sequence ID" value="GGG63926.1"/>
    <property type="molecule type" value="Genomic_DNA"/>
</dbReference>
<comment type="caution">
    <text evidence="2">The sequence shown here is derived from an EMBL/GenBank/DDBJ whole genome shotgun (WGS) entry which is preliminary data.</text>
</comment>
<keyword evidence="1" id="KW-1133">Transmembrane helix</keyword>
<gene>
    <name evidence="2" type="primary">spoIIIAF</name>
    <name evidence="2" type="ORF">GCM10011398_04260</name>
</gene>
<sequence>MDALIQWATQIVVFLLLAMVIDLLIPANVMKKYIKLVVGLILILIFLKPIFFLFDINIQQALETSFQQLTQAEANPERIENSIEMQKNEIEDSQTAYILEEAVVLLKDQAQNPLLEGYQAEITDIKFLFKKGEKPTYDGKGLEEVIVHLRENENEKGEVNTVETVEINTDRPVTEEDKEHNTKGIKALLGDVWEIDKEKVTLIWEGEAP</sequence>
<evidence type="ECO:0000313" key="2">
    <source>
        <dbReference type="EMBL" id="GGG63926.1"/>
    </source>
</evidence>
<name>A0A917H0F5_9BACI</name>